<keyword evidence="3" id="KW-1185">Reference proteome</keyword>
<keyword evidence="1" id="KW-1133">Transmembrane helix</keyword>
<accession>A0A1T4JZM6</accession>
<name>A0A1T4JZM6_9FUSO</name>
<proteinExistence type="predicted"/>
<dbReference type="OrthoDB" id="88993at2"/>
<keyword evidence="1" id="KW-0472">Membrane</keyword>
<keyword evidence="1" id="KW-0812">Transmembrane</keyword>
<dbReference type="EMBL" id="FUWX01000004">
    <property type="protein sequence ID" value="SJZ35588.1"/>
    <property type="molecule type" value="Genomic_DNA"/>
</dbReference>
<dbReference type="RefSeq" id="WP_078692754.1">
    <property type="nucleotide sequence ID" value="NZ_FUWX01000004.1"/>
</dbReference>
<evidence type="ECO:0000313" key="3">
    <source>
        <dbReference type="Proteomes" id="UP000191153"/>
    </source>
</evidence>
<feature type="transmembrane region" description="Helical" evidence="1">
    <location>
        <begin position="12"/>
        <end position="30"/>
    </location>
</feature>
<dbReference type="Proteomes" id="UP000191153">
    <property type="component" value="Unassembled WGS sequence"/>
</dbReference>
<evidence type="ECO:0000256" key="1">
    <source>
        <dbReference type="SAM" id="Phobius"/>
    </source>
</evidence>
<dbReference type="STRING" id="180163.SAMN02745174_00206"/>
<evidence type="ECO:0008006" key="4">
    <source>
        <dbReference type="Google" id="ProtNLM"/>
    </source>
</evidence>
<gene>
    <name evidence="2" type="ORF">SAMN02745174_00206</name>
</gene>
<organism evidence="2 3">
    <name type="scientific">Cetobacterium ceti</name>
    <dbReference type="NCBI Taxonomy" id="180163"/>
    <lineage>
        <taxon>Bacteria</taxon>
        <taxon>Fusobacteriati</taxon>
        <taxon>Fusobacteriota</taxon>
        <taxon>Fusobacteriia</taxon>
        <taxon>Fusobacteriales</taxon>
        <taxon>Fusobacteriaceae</taxon>
        <taxon>Cetobacterium</taxon>
    </lineage>
</organism>
<evidence type="ECO:0000313" key="2">
    <source>
        <dbReference type="EMBL" id="SJZ35588.1"/>
    </source>
</evidence>
<sequence length="92" mass="10796">MTEKKVRKRGIGILIFSIVSVWIIHGWLIIKVSDLEKLAKIEKKKLAEVQKEVSEKRIAYEQGVDLGKIEKEMRTKHKMEISKDIQFFKIKS</sequence>
<reference evidence="2 3" key="1">
    <citation type="submission" date="2017-02" db="EMBL/GenBank/DDBJ databases">
        <authorList>
            <person name="Peterson S.W."/>
        </authorList>
    </citation>
    <scope>NUCLEOTIDE SEQUENCE [LARGE SCALE GENOMIC DNA]</scope>
    <source>
        <strain evidence="2 3">ATCC 700028</strain>
    </source>
</reference>
<dbReference type="AlphaFoldDB" id="A0A1T4JZM6"/>
<protein>
    <recommendedName>
        <fullName evidence="4">Septum formation initiator</fullName>
    </recommendedName>
</protein>